<evidence type="ECO:0000256" key="7">
    <source>
        <dbReference type="ARBA" id="ARBA00022697"/>
    </source>
</evidence>
<evidence type="ECO:0000256" key="1">
    <source>
        <dbReference type="ARBA" id="ARBA00005015"/>
    </source>
</evidence>
<dbReference type="InterPro" id="IPR006203">
    <property type="entry name" value="GHMP_knse_ATP-bd_CS"/>
</dbReference>
<feature type="domain" description="GHMP kinase N-terminal" evidence="13">
    <location>
        <begin position="68"/>
        <end position="149"/>
    </location>
</feature>
<evidence type="ECO:0000256" key="8">
    <source>
        <dbReference type="ARBA" id="ARBA00022741"/>
    </source>
</evidence>
<dbReference type="Pfam" id="PF08544">
    <property type="entry name" value="GHMP_kinases_C"/>
    <property type="match status" value="1"/>
</dbReference>
<dbReference type="InterPro" id="IPR014721">
    <property type="entry name" value="Ribsml_uS5_D2-typ_fold_subgr"/>
</dbReference>
<dbReference type="Gene3D" id="3.30.70.890">
    <property type="entry name" value="GHMP kinase, C-terminal domain"/>
    <property type="match status" value="1"/>
</dbReference>
<dbReference type="PIRSF" id="PIRSF000676">
    <property type="entry name" value="Homoser_kin"/>
    <property type="match status" value="1"/>
</dbReference>
<keyword evidence="12" id="KW-0963">Cytoplasm</keyword>
<evidence type="ECO:0000313" key="16">
    <source>
        <dbReference type="Proteomes" id="UP000190961"/>
    </source>
</evidence>
<evidence type="ECO:0000256" key="12">
    <source>
        <dbReference type="HAMAP-Rule" id="MF_00384"/>
    </source>
</evidence>
<name>A0A1T5JYF9_9BACT</name>
<comment type="catalytic activity">
    <reaction evidence="11 12">
        <text>L-homoserine + ATP = O-phospho-L-homoserine + ADP + H(+)</text>
        <dbReference type="Rhea" id="RHEA:13985"/>
        <dbReference type="ChEBI" id="CHEBI:15378"/>
        <dbReference type="ChEBI" id="CHEBI:30616"/>
        <dbReference type="ChEBI" id="CHEBI:57476"/>
        <dbReference type="ChEBI" id="CHEBI:57590"/>
        <dbReference type="ChEBI" id="CHEBI:456216"/>
        <dbReference type="EC" id="2.7.1.39"/>
    </reaction>
</comment>
<accession>A0A1T5JYF9</accession>
<keyword evidence="16" id="KW-1185">Reference proteome</keyword>
<gene>
    <name evidence="12" type="primary">thrB</name>
    <name evidence="15" type="ORF">SAMN05660236_1607</name>
</gene>
<dbReference type="EMBL" id="FUZU01000001">
    <property type="protein sequence ID" value="SKC56497.1"/>
    <property type="molecule type" value="Genomic_DNA"/>
</dbReference>
<dbReference type="GO" id="GO:0009088">
    <property type="term" value="P:threonine biosynthetic process"/>
    <property type="evidence" value="ECO:0007669"/>
    <property type="project" value="UniProtKB-UniRule"/>
</dbReference>
<dbReference type="GO" id="GO:0004413">
    <property type="term" value="F:homoserine kinase activity"/>
    <property type="evidence" value="ECO:0007669"/>
    <property type="project" value="UniProtKB-UniRule"/>
</dbReference>
<sequence>MKSIKASAPATVANVSCGFDIFGFAVEAPADEVIVTLTDKPGVTITKIIGDDGRLPLEASKNTCGVAVLEFLKAVNSKYGAEIILYKNLPLGSGMGSSAASSAAALVAINELHGNPLTREQLLPFAMESERIACGSAHADNVAPSLLGGFVLIRGYAPLDVATIPTPANLFCTLVHPHLELKTEDSRRVLKPTIPIKDAITQWGNIAGMVVGLMKPDYGLIQRSLNDVVAEPIRSVLIPGFYTIKEEAIKAGALGCGISGSGPTIFALSTERTIAQTVGEAMQKQFDLLQLKSDVFVSKINGEGAMILKG</sequence>
<dbReference type="GO" id="GO:0005737">
    <property type="term" value="C:cytoplasm"/>
    <property type="evidence" value="ECO:0007669"/>
    <property type="project" value="UniProtKB-SubCell"/>
</dbReference>
<evidence type="ECO:0000256" key="10">
    <source>
        <dbReference type="ARBA" id="ARBA00022840"/>
    </source>
</evidence>
<feature type="binding site" evidence="12">
    <location>
        <begin position="90"/>
        <end position="100"/>
    </location>
    <ligand>
        <name>ATP</name>
        <dbReference type="ChEBI" id="CHEBI:30616"/>
    </ligand>
</feature>
<proteinExistence type="inferred from homology"/>
<protein>
    <recommendedName>
        <fullName evidence="4 12">Homoserine kinase</fullName>
        <shortName evidence="12">HK</shortName>
        <shortName evidence="12">HSK</shortName>
        <ecNumber evidence="3 12">2.7.1.39</ecNumber>
    </recommendedName>
</protein>
<dbReference type="SUPFAM" id="SSF54211">
    <property type="entry name" value="Ribosomal protein S5 domain 2-like"/>
    <property type="match status" value="1"/>
</dbReference>
<dbReference type="Proteomes" id="UP000190961">
    <property type="component" value="Unassembled WGS sequence"/>
</dbReference>
<dbReference type="NCBIfam" id="NF002288">
    <property type="entry name" value="PRK01212.1-4"/>
    <property type="match status" value="1"/>
</dbReference>
<dbReference type="STRING" id="688867.SAMN05660236_1607"/>
<dbReference type="OrthoDB" id="9769912at2"/>
<evidence type="ECO:0000256" key="5">
    <source>
        <dbReference type="ARBA" id="ARBA00022605"/>
    </source>
</evidence>
<dbReference type="EC" id="2.7.1.39" evidence="3 12"/>
<comment type="function">
    <text evidence="12">Catalyzes the ATP-dependent phosphorylation of L-homoserine to L-homoserine phosphate.</text>
</comment>
<dbReference type="HAMAP" id="MF_00384">
    <property type="entry name" value="Homoser_kinase"/>
    <property type="match status" value="1"/>
</dbReference>
<evidence type="ECO:0000256" key="2">
    <source>
        <dbReference type="ARBA" id="ARBA00007370"/>
    </source>
</evidence>
<evidence type="ECO:0000259" key="13">
    <source>
        <dbReference type="Pfam" id="PF00288"/>
    </source>
</evidence>
<dbReference type="NCBIfam" id="TIGR00191">
    <property type="entry name" value="thrB"/>
    <property type="match status" value="1"/>
</dbReference>
<keyword evidence="7 12" id="KW-0791">Threonine biosynthesis</keyword>
<evidence type="ECO:0000256" key="4">
    <source>
        <dbReference type="ARBA" id="ARBA00017858"/>
    </source>
</evidence>
<dbReference type="InterPro" id="IPR000870">
    <property type="entry name" value="Homoserine_kinase"/>
</dbReference>
<dbReference type="AlphaFoldDB" id="A0A1T5JYF9"/>
<evidence type="ECO:0000259" key="14">
    <source>
        <dbReference type="Pfam" id="PF08544"/>
    </source>
</evidence>
<comment type="subcellular location">
    <subcellularLocation>
        <location evidence="12">Cytoplasm</location>
    </subcellularLocation>
</comment>
<dbReference type="Pfam" id="PF00288">
    <property type="entry name" value="GHMP_kinases_N"/>
    <property type="match status" value="1"/>
</dbReference>
<keyword evidence="9 12" id="KW-0418">Kinase</keyword>
<comment type="similarity">
    <text evidence="2 12">Belongs to the GHMP kinase family. Homoserine kinase subfamily.</text>
</comment>
<evidence type="ECO:0000256" key="3">
    <source>
        <dbReference type="ARBA" id="ARBA00012078"/>
    </source>
</evidence>
<dbReference type="UniPathway" id="UPA00050">
    <property type="reaction ID" value="UER00064"/>
</dbReference>
<dbReference type="SUPFAM" id="SSF55060">
    <property type="entry name" value="GHMP Kinase, C-terminal domain"/>
    <property type="match status" value="1"/>
</dbReference>
<keyword evidence="10 12" id="KW-0067">ATP-binding</keyword>
<feature type="domain" description="GHMP kinase C-terminal" evidence="14">
    <location>
        <begin position="210"/>
        <end position="287"/>
    </location>
</feature>
<evidence type="ECO:0000256" key="6">
    <source>
        <dbReference type="ARBA" id="ARBA00022679"/>
    </source>
</evidence>
<dbReference type="InterPro" id="IPR036554">
    <property type="entry name" value="GHMP_kinase_C_sf"/>
</dbReference>
<dbReference type="PRINTS" id="PR00958">
    <property type="entry name" value="HOMSERKINASE"/>
</dbReference>
<comment type="pathway">
    <text evidence="1 12">Amino-acid biosynthesis; L-threonine biosynthesis; L-threonine from L-aspartate: step 4/5.</text>
</comment>
<dbReference type="RefSeq" id="WP_079686147.1">
    <property type="nucleotide sequence ID" value="NZ_FUZU01000001.1"/>
</dbReference>
<evidence type="ECO:0000313" key="15">
    <source>
        <dbReference type="EMBL" id="SKC56497.1"/>
    </source>
</evidence>
<dbReference type="Gene3D" id="3.30.230.10">
    <property type="match status" value="1"/>
</dbReference>
<reference evidence="15 16" key="1">
    <citation type="submission" date="2017-02" db="EMBL/GenBank/DDBJ databases">
        <authorList>
            <person name="Peterson S.W."/>
        </authorList>
    </citation>
    <scope>NUCLEOTIDE SEQUENCE [LARGE SCALE GENOMIC DNA]</scope>
    <source>
        <strain evidence="15 16">DSM 25262</strain>
    </source>
</reference>
<evidence type="ECO:0000256" key="11">
    <source>
        <dbReference type="ARBA" id="ARBA00049375"/>
    </source>
</evidence>
<dbReference type="GO" id="GO:0005524">
    <property type="term" value="F:ATP binding"/>
    <property type="evidence" value="ECO:0007669"/>
    <property type="project" value="UniProtKB-UniRule"/>
</dbReference>
<keyword evidence="5 12" id="KW-0028">Amino-acid biosynthesis</keyword>
<dbReference type="InterPro" id="IPR013750">
    <property type="entry name" value="GHMP_kinase_C_dom"/>
</dbReference>
<dbReference type="InterPro" id="IPR020568">
    <property type="entry name" value="Ribosomal_Su5_D2-typ_SF"/>
</dbReference>
<dbReference type="PROSITE" id="PS00627">
    <property type="entry name" value="GHMP_KINASES_ATP"/>
    <property type="match status" value="1"/>
</dbReference>
<keyword evidence="6 12" id="KW-0808">Transferase</keyword>
<dbReference type="PANTHER" id="PTHR20861">
    <property type="entry name" value="HOMOSERINE/4-DIPHOSPHOCYTIDYL-2-C-METHYL-D-ERYTHRITOL KINASE"/>
    <property type="match status" value="1"/>
</dbReference>
<evidence type="ECO:0000256" key="9">
    <source>
        <dbReference type="ARBA" id="ARBA00022777"/>
    </source>
</evidence>
<dbReference type="InterPro" id="IPR006204">
    <property type="entry name" value="GHMP_kinase_N_dom"/>
</dbReference>
<organism evidence="15 16">
    <name type="scientific">Ohtaekwangia koreensis</name>
    <dbReference type="NCBI Taxonomy" id="688867"/>
    <lineage>
        <taxon>Bacteria</taxon>
        <taxon>Pseudomonadati</taxon>
        <taxon>Bacteroidota</taxon>
        <taxon>Cytophagia</taxon>
        <taxon>Cytophagales</taxon>
        <taxon>Fulvivirgaceae</taxon>
        <taxon>Ohtaekwangia</taxon>
    </lineage>
</organism>
<keyword evidence="8 12" id="KW-0547">Nucleotide-binding</keyword>
<dbReference type="PANTHER" id="PTHR20861:SF1">
    <property type="entry name" value="HOMOSERINE KINASE"/>
    <property type="match status" value="1"/>
</dbReference>